<gene>
    <name evidence="2" type="ORF">DXH78_06195</name>
</gene>
<dbReference type="OrthoDB" id="7961571at2"/>
<sequence>MRRVLALALVVGTAAVAALPASAQTQRGTEVAQASRQRIIVTPGRTTPGPNAKRECRARLVEQYRPSGTVIVPVMHCWWQ</sequence>
<comment type="caution">
    <text evidence="2">The sequence shown here is derived from an EMBL/GenBank/DDBJ whole genome shotgun (WGS) entry which is preliminary data.</text>
</comment>
<keyword evidence="1" id="KW-0732">Signal</keyword>
<keyword evidence="3" id="KW-1185">Reference proteome</keyword>
<evidence type="ECO:0000256" key="1">
    <source>
        <dbReference type="SAM" id="SignalP"/>
    </source>
</evidence>
<feature type="chain" id="PRO_5016976773" evidence="1">
    <location>
        <begin position="24"/>
        <end position="80"/>
    </location>
</feature>
<organism evidence="2 3">
    <name type="scientific">Undibacter mobilis</name>
    <dbReference type="NCBI Taxonomy" id="2292256"/>
    <lineage>
        <taxon>Bacteria</taxon>
        <taxon>Pseudomonadati</taxon>
        <taxon>Pseudomonadota</taxon>
        <taxon>Alphaproteobacteria</taxon>
        <taxon>Hyphomicrobiales</taxon>
        <taxon>Nitrobacteraceae</taxon>
        <taxon>Undibacter</taxon>
    </lineage>
</organism>
<dbReference type="AlphaFoldDB" id="A0A371B9C8"/>
<evidence type="ECO:0000313" key="2">
    <source>
        <dbReference type="EMBL" id="RDV04209.1"/>
    </source>
</evidence>
<evidence type="ECO:0000313" key="3">
    <source>
        <dbReference type="Proteomes" id="UP000263993"/>
    </source>
</evidence>
<reference evidence="3" key="1">
    <citation type="submission" date="2018-08" db="EMBL/GenBank/DDBJ databases">
        <authorList>
            <person name="Kim S.-J."/>
            <person name="Jung G.-Y."/>
        </authorList>
    </citation>
    <scope>NUCLEOTIDE SEQUENCE [LARGE SCALE GENOMIC DNA]</scope>
    <source>
        <strain evidence="3">GY_H</strain>
    </source>
</reference>
<name>A0A371B9C8_9BRAD</name>
<proteinExistence type="predicted"/>
<protein>
    <submittedName>
        <fullName evidence="2">Uncharacterized protein</fullName>
    </submittedName>
</protein>
<dbReference type="RefSeq" id="WP_115516235.1">
    <property type="nucleotide sequence ID" value="NZ_QRGO01000001.1"/>
</dbReference>
<accession>A0A371B9C8</accession>
<dbReference type="Proteomes" id="UP000263993">
    <property type="component" value="Unassembled WGS sequence"/>
</dbReference>
<dbReference type="EMBL" id="QRGO01000001">
    <property type="protein sequence ID" value="RDV04209.1"/>
    <property type="molecule type" value="Genomic_DNA"/>
</dbReference>
<feature type="signal peptide" evidence="1">
    <location>
        <begin position="1"/>
        <end position="23"/>
    </location>
</feature>